<feature type="chain" id="PRO_5046348265" evidence="2">
    <location>
        <begin position="25"/>
        <end position="663"/>
    </location>
</feature>
<feature type="signal peptide" evidence="2">
    <location>
        <begin position="1"/>
        <end position="24"/>
    </location>
</feature>
<evidence type="ECO:0000256" key="1">
    <source>
        <dbReference type="ARBA" id="ARBA00022801"/>
    </source>
</evidence>
<dbReference type="InterPro" id="IPR001375">
    <property type="entry name" value="Peptidase_S9_cat"/>
</dbReference>
<accession>A0ABS8JF22</accession>
<name>A0ABS8JF22_9GAMM</name>
<dbReference type="Proteomes" id="UP001165293">
    <property type="component" value="Unassembled WGS sequence"/>
</dbReference>
<dbReference type="PANTHER" id="PTHR42776">
    <property type="entry name" value="SERINE PEPTIDASE S9 FAMILY MEMBER"/>
    <property type="match status" value="1"/>
</dbReference>
<dbReference type="SUPFAM" id="SSF82171">
    <property type="entry name" value="DPP6 N-terminal domain-like"/>
    <property type="match status" value="1"/>
</dbReference>
<evidence type="ECO:0000259" key="3">
    <source>
        <dbReference type="Pfam" id="PF00326"/>
    </source>
</evidence>
<evidence type="ECO:0000256" key="2">
    <source>
        <dbReference type="SAM" id="SignalP"/>
    </source>
</evidence>
<gene>
    <name evidence="4" type="ORF">LK996_03790</name>
</gene>
<proteinExistence type="predicted"/>
<organism evidence="4 5">
    <name type="scientific">Noviluteimonas lactosilytica</name>
    <dbReference type="NCBI Taxonomy" id="2888523"/>
    <lineage>
        <taxon>Bacteria</taxon>
        <taxon>Pseudomonadati</taxon>
        <taxon>Pseudomonadota</taxon>
        <taxon>Gammaproteobacteria</taxon>
        <taxon>Lysobacterales</taxon>
        <taxon>Lysobacteraceae</taxon>
        <taxon>Noviluteimonas</taxon>
    </lineage>
</organism>
<evidence type="ECO:0000313" key="4">
    <source>
        <dbReference type="EMBL" id="MCC8362194.1"/>
    </source>
</evidence>
<comment type="caution">
    <text evidence="4">The sequence shown here is derived from an EMBL/GenBank/DDBJ whole genome shotgun (WGS) entry which is preliminary data.</text>
</comment>
<keyword evidence="1" id="KW-0378">Hydrolase</keyword>
<feature type="domain" description="Peptidase S9 prolyl oligopeptidase catalytic" evidence="3">
    <location>
        <begin position="445"/>
        <end position="654"/>
    </location>
</feature>
<keyword evidence="5" id="KW-1185">Reference proteome</keyword>
<reference evidence="4" key="1">
    <citation type="submission" date="2021-10" db="EMBL/GenBank/DDBJ databases">
        <authorList>
            <person name="Lyu M."/>
            <person name="Wang X."/>
            <person name="Meng X."/>
            <person name="Xu K."/>
        </authorList>
    </citation>
    <scope>NUCLEOTIDE SEQUENCE</scope>
    <source>
        <strain evidence="4">A6</strain>
    </source>
</reference>
<dbReference type="InterPro" id="IPR029058">
    <property type="entry name" value="AB_hydrolase_fold"/>
</dbReference>
<dbReference type="PANTHER" id="PTHR42776:SF27">
    <property type="entry name" value="DIPEPTIDYL PEPTIDASE FAMILY MEMBER 6"/>
    <property type="match status" value="1"/>
</dbReference>
<protein>
    <submittedName>
        <fullName evidence="4">S9 family peptidase</fullName>
    </submittedName>
</protein>
<dbReference type="SUPFAM" id="SSF53474">
    <property type="entry name" value="alpha/beta-Hydrolases"/>
    <property type="match status" value="1"/>
</dbReference>
<evidence type="ECO:0000313" key="5">
    <source>
        <dbReference type="Proteomes" id="UP001165293"/>
    </source>
</evidence>
<dbReference type="RefSeq" id="WP_230525816.1">
    <property type="nucleotide sequence ID" value="NZ_JAJGAK010000001.1"/>
</dbReference>
<dbReference type="EMBL" id="JAJGAK010000001">
    <property type="protein sequence ID" value="MCC8362194.1"/>
    <property type="molecule type" value="Genomic_DNA"/>
</dbReference>
<dbReference type="Pfam" id="PF00326">
    <property type="entry name" value="Peptidase_S9"/>
    <property type="match status" value="1"/>
</dbReference>
<sequence>MHRKSFARLSLALAFAVAAPVAMAQQIPVTDFAKYADLDEVALSPTGEYIALAVPSVDGKETNLQIVKLADGSTVKTLRFGQESHVMGVTWTDDDQITVARAKRYPGEEFLRNTGQLMATNLTGDKQRTLFAYVLDDGTKRGRNKDLGSAYLEKVLDKEPGKVLVNFYCWEMDCGEDGDTVVFKVDTRTGTRQEVERIKDGDVSSSLVFDTDGIARIAYSEESDGTPKLSYRATATSAWAPLPKSIAGYHLVGGVFAEDNNTLYARVSDEGEATQLYKIDVAAGTRTKMVNREGVNVGTIMTATRKEVPFGVTYTSPSPAVQYFDNNSEWAKLHNALLQRFKGKMVYFLDFTRDDSKVLFWTSGDRDMGNYYVLDRANGNKITQVGARAPWFEGKALAAMKPIEFTTRDGVKLYGYYTAPVGGGAGPKPLVVMPHGGPFAVFDAWGFDRDVQFLASRGYGVLQVNYRGSGGRGHKFIQQAYKEWGGMIQNDITDGVKYAIDQKLADPDRICMYGGSFGGYSALMQPILNPGMYKCAIGYVGVYDLPLLNSSKESEDESVERFFLRSLGTDAASLGKLSPAKRAGEVKVPVMLVHGKADGNVGMNQFRAMDGALKDAGNPAETFLGAGEGHGFSNPENIAELYRRMEAFLDKHIGPNAKVATSP</sequence>
<keyword evidence="2" id="KW-0732">Signal</keyword>
<dbReference type="Gene3D" id="3.40.50.1820">
    <property type="entry name" value="alpha/beta hydrolase"/>
    <property type="match status" value="1"/>
</dbReference>